<accession>A0AAD3CTI4</accession>
<feature type="region of interest" description="Disordered" evidence="1">
    <location>
        <begin position="32"/>
        <end position="117"/>
    </location>
</feature>
<evidence type="ECO:0000256" key="1">
    <source>
        <dbReference type="SAM" id="MobiDB-lite"/>
    </source>
</evidence>
<name>A0AAD3CTI4_9STRA</name>
<protein>
    <submittedName>
        <fullName evidence="2">Uncharacterized protein</fullName>
    </submittedName>
</protein>
<feature type="region of interest" description="Disordered" evidence="1">
    <location>
        <begin position="511"/>
        <end position="543"/>
    </location>
</feature>
<comment type="caution">
    <text evidence="2">The sequence shown here is derived from an EMBL/GenBank/DDBJ whole genome shotgun (WGS) entry which is preliminary data.</text>
</comment>
<feature type="compositionally biased region" description="Basic and acidic residues" evidence="1">
    <location>
        <begin position="403"/>
        <end position="419"/>
    </location>
</feature>
<feature type="compositionally biased region" description="Basic and acidic residues" evidence="1">
    <location>
        <begin position="451"/>
        <end position="461"/>
    </location>
</feature>
<feature type="region of interest" description="Disordered" evidence="1">
    <location>
        <begin position="682"/>
        <end position="702"/>
    </location>
</feature>
<dbReference type="AlphaFoldDB" id="A0AAD3CTI4"/>
<dbReference type="EMBL" id="BLLK01000045">
    <property type="protein sequence ID" value="GFH51956.1"/>
    <property type="molecule type" value="Genomic_DNA"/>
</dbReference>
<proteinExistence type="predicted"/>
<sequence>MSRDLGVNLSLPSGTFNALEQERVKILSFQNEDLNDTDVEDAHSIASPKPFSEDEDSKMGEKGPDYISDEDREIMSFQPSDDDSEQNSIKSEEISSKSDASDQESRDEFDDLSLGPPKTMPSLLLDLEKLCGYQPMDKVEITGITNEMRDVLLGVSSQQGFTNEDNLNDPTSLDFALKSNELFETGIAEHYTYEQKEMEKSQEGVPLAIISYPEFLPIEGEGGATRLESTITMWKKMTKAHDIAVVDRLLKLLCECSRDLVWKYQMMMEIRRIAKEERIKKEERYRNQQLRIWRYEKRPEKLEKLYDVRETFEIRLHAQKEKYAAFVEEREGRVQRELSRRAENGIGTGGLAGLDWSANVTFGFGDDIDEVVEQILEERMNDLDDDGYHEDAPSQDSSGETTDSYKEEMAAPITRRFEEENGEIDIPLPLSSKQERRKRRAAAARKKERKNRQSREEKELEEQLRVKIRNAYAEEEAVRHMLISTDEKFALSTVLDLEKKLEKVDELLETLQEEEWEDEEEGILDDDESTAGDDTNDEDDGNPSVLDQILAMILGTIAKPKETSPQDHFVQLKNQHEEIITEWKKEFGKLPHLIEKNGVNSSEDKIPRKKPEEILECWDDDSLGSDEDDAVDDVAFEVKNMSIQPEVPKVPTPALGTTVLDDWEDGADLDDFFPEEKIKEAIAPPQAPKTSITGLRPGGRMK</sequence>
<evidence type="ECO:0000313" key="3">
    <source>
        <dbReference type="Proteomes" id="UP001054902"/>
    </source>
</evidence>
<feature type="region of interest" description="Disordered" evidence="1">
    <location>
        <begin position="383"/>
        <end position="461"/>
    </location>
</feature>
<evidence type="ECO:0000313" key="2">
    <source>
        <dbReference type="EMBL" id="GFH51956.1"/>
    </source>
</evidence>
<keyword evidence="3" id="KW-1185">Reference proteome</keyword>
<feature type="compositionally biased region" description="Acidic residues" evidence="1">
    <location>
        <begin position="511"/>
        <end position="541"/>
    </location>
</feature>
<gene>
    <name evidence="2" type="ORF">CTEN210_08432</name>
</gene>
<organism evidence="2 3">
    <name type="scientific">Chaetoceros tenuissimus</name>
    <dbReference type="NCBI Taxonomy" id="426638"/>
    <lineage>
        <taxon>Eukaryota</taxon>
        <taxon>Sar</taxon>
        <taxon>Stramenopiles</taxon>
        <taxon>Ochrophyta</taxon>
        <taxon>Bacillariophyta</taxon>
        <taxon>Coscinodiscophyceae</taxon>
        <taxon>Chaetocerotophycidae</taxon>
        <taxon>Chaetocerotales</taxon>
        <taxon>Chaetocerotaceae</taxon>
        <taxon>Chaetoceros</taxon>
    </lineage>
</organism>
<feature type="compositionally biased region" description="Basic residues" evidence="1">
    <location>
        <begin position="435"/>
        <end position="450"/>
    </location>
</feature>
<dbReference type="Proteomes" id="UP001054902">
    <property type="component" value="Unassembled WGS sequence"/>
</dbReference>
<reference evidence="2 3" key="1">
    <citation type="journal article" date="2021" name="Sci. Rep.">
        <title>The genome of the diatom Chaetoceros tenuissimus carries an ancient integrated fragment of an extant virus.</title>
        <authorList>
            <person name="Hongo Y."/>
            <person name="Kimura K."/>
            <person name="Takaki Y."/>
            <person name="Yoshida Y."/>
            <person name="Baba S."/>
            <person name="Kobayashi G."/>
            <person name="Nagasaki K."/>
            <person name="Hano T."/>
            <person name="Tomaru Y."/>
        </authorList>
    </citation>
    <scope>NUCLEOTIDE SEQUENCE [LARGE SCALE GENOMIC DNA]</scope>
    <source>
        <strain evidence="2 3">NIES-3715</strain>
    </source>
</reference>
<feature type="compositionally biased region" description="Basic and acidic residues" evidence="1">
    <location>
        <begin position="90"/>
        <end position="106"/>
    </location>
</feature>